<reference evidence="2" key="2">
    <citation type="submission" date="2022-01" db="EMBL/GenBank/DDBJ databases">
        <authorList>
            <person name="Yamashiro T."/>
            <person name="Shiraishi A."/>
            <person name="Satake H."/>
            <person name="Nakayama K."/>
        </authorList>
    </citation>
    <scope>NUCLEOTIDE SEQUENCE</scope>
</reference>
<name>A0ABQ4Z2X9_9ASTR</name>
<reference evidence="2" key="1">
    <citation type="journal article" date="2022" name="Int. J. Mol. Sci.">
        <title>Draft Genome of Tanacetum Coccineum: Genomic Comparison of Closely Related Tanacetum-Family Plants.</title>
        <authorList>
            <person name="Yamashiro T."/>
            <person name="Shiraishi A."/>
            <person name="Nakayama K."/>
            <person name="Satake H."/>
        </authorList>
    </citation>
    <scope>NUCLEOTIDE SEQUENCE</scope>
</reference>
<comment type="caution">
    <text evidence="2">The sequence shown here is derived from an EMBL/GenBank/DDBJ whole genome shotgun (WGS) entry which is preliminary data.</text>
</comment>
<keyword evidence="3" id="KW-1185">Reference proteome</keyword>
<organism evidence="2 3">
    <name type="scientific">Tanacetum coccineum</name>
    <dbReference type="NCBI Taxonomy" id="301880"/>
    <lineage>
        <taxon>Eukaryota</taxon>
        <taxon>Viridiplantae</taxon>
        <taxon>Streptophyta</taxon>
        <taxon>Embryophyta</taxon>
        <taxon>Tracheophyta</taxon>
        <taxon>Spermatophyta</taxon>
        <taxon>Magnoliopsida</taxon>
        <taxon>eudicotyledons</taxon>
        <taxon>Gunneridae</taxon>
        <taxon>Pentapetalae</taxon>
        <taxon>asterids</taxon>
        <taxon>campanulids</taxon>
        <taxon>Asterales</taxon>
        <taxon>Asteraceae</taxon>
        <taxon>Asteroideae</taxon>
        <taxon>Anthemideae</taxon>
        <taxon>Anthemidinae</taxon>
        <taxon>Tanacetum</taxon>
    </lineage>
</organism>
<gene>
    <name evidence="2" type="ORF">Tco_0750753</name>
</gene>
<evidence type="ECO:0000313" key="3">
    <source>
        <dbReference type="Proteomes" id="UP001151760"/>
    </source>
</evidence>
<feature type="region of interest" description="Disordered" evidence="1">
    <location>
        <begin position="23"/>
        <end position="42"/>
    </location>
</feature>
<feature type="compositionally biased region" description="Low complexity" evidence="1">
    <location>
        <begin position="23"/>
        <end position="41"/>
    </location>
</feature>
<dbReference type="Proteomes" id="UP001151760">
    <property type="component" value="Unassembled WGS sequence"/>
</dbReference>
<protein>
    <submittedName>
        <fullName evidence="2">Uncharacterized protein</fullName>
    </submittedName>
</protein>
<accession>A0ABQ4Z2X9</accession>
<proteinExistence type="predicted"/>
<evidence type="ECO:0000256" key="1">
    <source>
        <dbReference type="SAM" id="MobiDB-lite"/>
    </source>
</evidence>
<dbReference type="EMBL" id="BQNB010010957">
    <property type="protein sequence ID" value="GJS84212.1"/>
    <property type="molecule type" value="Genomic_DNA"/>
</dbReference>
<sequence>MMTPAHSAALCKACQAALSSESSSISSSSGTSSGSSSKTSSHTLKSYFTTSLRGTQILPENHSCHSSKVVRSPSGPLTEYGSSSYYYFSCASKERIGFIVSRVIIFSTIPTEIPIFQDIHIDLPTAPELPAVLPFLCSDKSESDPEFELANKLPERHVSLKLYDDVVSRWRDKVRFHPSSPLGSSSPDTTIPSVDILVTPISPASSTEIATVSPACDTLTPVITASPAVRSRILMRFLALGWHWEEIHVT</sequence>
<evidence type="ECO:0000313" key="2">
    <source>
        <dbReference type="EMBL" id="GJS84212.1"/>
    </source>
</evidence>